<organism evidence="1 2">
    <name type="scientific">Blastomyces silverae</name>
    <dbReference type="NCBI Taxonomy" id="2060906"/>
    <lineage>
        <taxon>Eukaryota</taxon>
        <taxon>Fungi</taxon>
        <taxon>Dikarya</taxon>
        <taxon>Ascomycota</taxon>
        <taxon>Pezizomycotina</taxon>
        <taxon>Eurotiomycetes</taxon>
        <taxon>Eurotiomycetidae</taxon>
        <taxon>Onygenales</taxon>
        <taxon>Ajellomycetaceae</taxon>
        <taxon>Blastomyces</taxon>
    </lineage>
</organism>
<accession>A0A0H1BPY9</accession>
<proteinExistence type="predicted"/>
<dbReference type="AlphaFoldDB" id="A0A0H1BPY9"/>
<sequence>MLSPAKCIARIHLKKLDYHMMKVHGGRSTAKNQTLVKSVPDSDDDDDWTLFEQGLAKMVIHNSYVCCNLKRVGIMPSNYAIRQNATDLEKDRSSLALFLCLYGVRSTASREQHPRKPALFRNLILSSVLMSL</sequence>
<evidence type="ECO:0000313" key="1">
    <source>
        <dbReference type="EMBL" id="KLJ13102.1"/>
    </source>
</evidence>
<name>A0A0H1BPY9_9EURO</name>
<dbReference type="EMBL" id="LDEV01000515">
    <property type="protein sequence ID" value="KLJ13102.1"/>
    <property type="molecule type" value="Genomic_DNA"/>
</dbReference>
<dbReference type="Proteomes" id="UP000053573">
    <property type="component" value="Unassembled WGS sequence"/>
</dbReference>
<protein>
    <submittedName>
        <fullName evidence="1">Uncharacterized protein</fullName>
    </submittedName>
</protein>
<reference evidence="2" key="1">
    <citation type="journal article" date="2015" name="PLoS Genet.">
        <title>The dynamic genome and transcriptome of the human fungal pathogen Blastomyces and close relative Emmonsia.</title>
        <authorList>
            <person name="Munoz J.F."/>
            <person name="Gauthier G.M."/>
            <person name="Desjardins C.A."/>
            <person name="Gallo J.E."/>
            <person name="Holder J."/>
            <person name="Sullivan T.D."/>
            <person name="Marty A.J."/>
            <person name="Carmen J.C."/>
            <person name="Chen Z."/>
            <person name="Ding L."/>
            <person name="Gujja S."/>
            <person name="Magrini V."/>
            <person name="Misas E."/>
            <person name="Mitreva M."/>
            <person name="Priest M."/>
            <person name="Saif S."/>
            <person name="Whiston E.A."/>
            <person name="Young S."/>
            <person name="Zeng Q."/>
            <person name="Goldman W.E."/>
            <person name="Mardis E.R."/>
            <person name="Taylor J.W."/>
            <person name="McEwen J.G."/>
            <person name="Clay O.K."/>
            <person name="Klein B.S."/>
            <person name="Cuomo C.A."/>
        </authorList>
    </citation>
    <scope>NUCLEOTIDE SEQUENCE [LARGE SCALE GENOMIC DNA]</scope>
    <source>
        <strain evidence="2">UAMH 139</strain>
    </source>
</reference>
<gene>
    <name evidence="1" type="ORF">EMPG_11936</name>
</gene>
<evidence type="ECO:0000313" key="2">
    <source>
        <dbReference type="Proteomes" id="UP000053573"/>
    </source>
</evidence>
<keyword evidence="2" id="KW-1185">Reference proteome</keyword>
<comment type="caution">
    <text evidence="1">The sequence shown here is derived from an EMBL/GenBank/DDBJ whole genome shotgun (WGS) entry which is preliminary data.</text>
</comment>